<dbReference type="Pfam" id="PF03739">
    <property type="entry name" value="LptF_LptG"/>
    <property type="match status" value="1"/>
</dbReference>
<feature type="transmembrane region" description="Helical" evidence="6">
    <location>
        <begin position="54"/>
        <end position="74"/>
    </location>
</feature>
<feature type="transmembrane region" description="Helical" evidence="6">
    <location>
        <begin position="506"/>
        <end position="528"/>
    </location>
</feature>
<evidence type="ECO:0000313" key="8">
    <source>
        <dbReference type="Proteomes" id="UP001221217"/>
    </source>
</evidence>
<keyword evidence="5 6" id="KW-0472">Membrane</keyword>
<evidence type="ECO:0000256" key="3">
    <source>
        <dbReference type="ARBA" id="ARBA00022692"/>
    </source>
</evidence>
<evidence type="ECO:0000256" key="1">
    <source>
        <dbReference type="ARBA" id="ARBA00004651"/>
    </source>
</evidence>
<feature type="transmembrane region" description="Helical" evidence="6">
    <location>
        <begin position="7"/>
        <end position="27"/>
    </location>
</feature>
<name>A0AAJ1MN97_9SPIO</name>
<reference evidence="7 8" key="1">
    <citation type="submission" date="2022-12" db="EMBL/GenBank/DDBJ databases">
        <title>Metagenome assembled genome from gulf of manar.</title>
        <authorList>
            <person name="Kohli P."/>
            <person name="Pk S."/>
            <person name="Venkata Ramana C."/>
            <person name="Sasikala C."/>
        </authorList>
    </citation>
    <scope>NUCLEOTIDE SEQUENCE [LARGE SCALE GENOMIC DNA]</scope>
    <source>
        <strain evidence="7">JB008</strain>
    </source>
</reference>
<organism evidence="7 8">
    <name type="scientific">Candidatus Thalassospirochaeta sargassi</name>
    <dbReference type="NCBI Taxonomy" id="3119039"/>
    <lineage>
        <taxon>Bacteria</taxon>
        <taxon>Pseudomonadati</taxon>
        <taxon>Spirochaetota</taxon>
        <taxon>Spirochaetia</taxon>
        <taxon>Spirochaetales</taxon>
        <taxon>Spirochaetaceae</taxon>
        <taxon>Candidatus Thalassospirochaeta</taxon>
    </lineage>
</organism>
<gene>
    <name evidence="7" type="ORF">PQJ61_05450</name>
</gene>
<dbReference type="InterPro" id="IPR005495">
    <property type="entry name" value="LptG/LptF_permease"/>
</dbReference>
<accession>A0AAJ1MN97</accession>
<proteinExistence type="predicted"/>
<evidence type="ECO:0000256" key="2">
    <source>
        <dbReference type="ARBA" id="ARBA00022475"/>
    </source>
</evidence>
<dbReference type="EMBL" id="JAQQAL010000011">
    <property type="protein sequence ID" value="MDC7226189.1"/>
    <property type="molecule type" value="Genomic_DNA"/>
</dbReference>
<feature type="transmembrane region" description="Helical" evidence="6">
    <location>
        <begin position="476"/>
        <end position="494"/>
    </location>
</feature>
<evidence type="ECO:0000256" key="5">
    <source>
        <dbReference type="ARBA" id="ARBA00023136"/>
    </source>
</evidence>
<comment type="caution">
    <text evidence="7">The sequence shown here is derived from an EMBL/GenBank/DDBJ whole genome shotgun (WGS) entry which is preliminary data.</text>
</comment>
<dbReference type="GO" id="GO:0005886">
    <property type="term" value="C:plasma membrane"/>
    <property type="evidence" value="ECO:0007669"/>
    <property type="project" value="UniProtKB-SubCell"/>
</dbReference>
<protein>
    <submittedName>
        <fullName evidence="7">LptF/LptG family permease</fullName>
    </submittedName>
</protein>
<feature type="transmembrane region" description="Helical" evidence="6">
    <location>
        <begin position="548"/>
        <end position="567"/>
    </location>
</feature>
<keyword evidence="4 6" id="KW-1133">Transmembrane helix</keyword>
<evidence type="ECO:0000313" key="7">
    <source>
        <dbReference type="EMBL" id="MDC7226189.1"/>
    </source>
</evidence>
<keyword evidence="3 6" id="KW-0812">Transmembrane</keyword>
<evidence type="ECO:0000256" key="6">
    <source>
        <dbReference type="SAM" id="Phobius"/>
    </source>
</evidence>
<feature type="transmembrane region" description="Helical" evidence="6">
    <location>
        <begin position="94"/>
        <end position="112"/>
    </location>
</feature>
<evidence type="ECO:0000256" key="4">
    <source>
        <dbReference type="ARBA" id="ARBA00022989"/>
    </source>
</evidence>
<dbReference type="AlphaFoldDB" id="A0AAJ1MN97"/>
<keyword evidence="2" id="KW-1003">Cell membrane</keyword>
<sequence>MNLKIPARFLIITAASYIIAFLFFLILNNFKFAPRDIDIYFRSGWIIYNTMLQFFNYLIPVQAVAIIFTFSVFYPEARSASGFDMLTTRVFSKFVTIIIIILLSLTALFFVGNEIFKPRLHRNIDNYTHLTKTSRAYLEQARAAADDGRLFDAEEAVRRYLAIKEDDADGLTLLRAVEARIENQYSAKSIEDEESADYADNLDLSYDDALRLARHYLDIEDYYSAYYYAQIASGLSGSSAESGSISTRAWTALSRTEPSKEDEEEFRLFSEKKRGTELLLAGKPIDAYYLFNQLNVDHPEDPDVLKYLDESRRKTRELTYFTGEAEEALNFPGINDIAFLNSTDEFERELVYFGKMVTIPSGTYFRNIEAIRFDGTGVNRHIIAEYGKLSGDHIVLNGIDRENSNLKIYPEYLQTDSMPELYNTLKLNVEWTHLSGLGGSDIYHKMSLIDLIEYEPVISGYGWMVEPLYIEIITRILNPCGFIILSLAAIALGWKYRRFSGRVPVAGFILLPVVVYITALFCETYLYAMRLLCSWIFLSFGKPAAISLLAASQIILLLSAFLLIAGLSSGSMDNSRESGSAA</sequence>
<dbReference type="Proteomes" id="UP001221217">
    <property type="component" value="Unassembled WGS sequence"/>
</dbReference>
<comment type="subcellular location">
    <subcellularLocation>
        <location evidence="1">Cell membrane</location>
        <topology evidence="1">Multi-pass membrane protein</topology>
    </subcellularLocation>
</comment>